<dbReference type="EMBL" id="CADCUA010000050">
    <property type="protein sequence ID" value="CAA9302448.1"/>
    <property type="molecule type" value="Genomic_DNA"/>
</dbReference>
<name>A0A6J4KDZ4_9GAMM</name>
<evidence type="ECO:0000259" key="5">
    <source>
        <dbReference type="PROSITE" id="PS50887"/>
    </source>
</evidence>
<dbReference type="InterPro" id="IPR035965">
    <property type="entry name" value="PAS-like_dom_sf"/>
</dbReference>
<dbReference type="PROSITE" id="PS50883">
    <property type="entry name" value="EAL"/>
    <property type="match status" value="1"/>
</dbReference>
<dbReference type="SMART" id="SM00052">
    <property type="entry name" value="EAL"/>
    <property type="match status" value="1"/>
</dbReference>
<dbReference type="PROSITE" id="PS50887">
    <property type="entry name" value="GGDEF"/>
    <property type="match status" value="1"/>
</dbReference>
<accession>A0A6J4KDZ4</accession>
<evidence type="ECO:0000256" key="1">
    <source>
        <dbReference type="ARBA" id="ARBA00001946"/>
    </source>
</evidence>
<dbReference type="PROSITE" id="PS50112">
    <property type="entry name" value="PAS"/>
    <property type="match status" value="2"/>
</dbReference>
<evidence type="ECO:0000313" key="6">
    <source>
        <dbReference type="EMBL" id="CAA9302448.1"/>
    </source>
</evidence>
<organism evidence="6">
    <name type="scientific">uncultured Lysobacter sp</name>
    <dbReference type="NCBI Taxonomy" id="271060"/>
    <lineage>
        <taxon>Bacteria</taxon>
        <taxon>Pseudomonadati</taxon>
        <taxon>Pseudomonadota</taxon>
        <taxon>Gammaproteobacteria</taxon>
        <taxon>Lysobacterales</taxon>
        <taxon>Lysobacteraceae</taxon>
        <taxon>Lysobacter</taxon>
        <taxon>environmental samples</taxon>
    </lineage>
</organism>
<dbReference type="InterPro" id="IPR000160">
    <property type="entry name" value="GGDEF_dom"/>
</dbReference>
<feature type="transmembrane region" description="Helical" evidence="2">
    <location>
        <begin position="201"/>
        <end position="234"/>
    </location>
</feature>
<evidence type="ECO:0000259" key="4">
    <source>
        <dbReference type="PROSITE" id="PS50883"/>
    </source>
</evidence>
<keyword evidence="2" id="KW-0812">Transmembrane</keyword>
<dbReference type="Pfam" id="PF00990">
    <property type="entry name" value="GGDEF"/>
    <property type="match status" value="1"/>
</dbReference>
<dbReference type="InterPro" id="IPR043128">
    <property type="entry name" value="Rev_trsase/Diguanyl_cyclase"/>
</dbReference>
<dbReference type="SMART" id="SM00091">
    <property type="entry name" value="PAS"/>
    <property type="match status" value="3"/>
</dbReference>
<feature type="domain" description="GGDEF" evidence="5">
    <location>
        <begin position="679"/>
        <end position="812"/>
    </location>
</feature>
<dbReference type="SUPFAM" id="SSF55785">
    <property type="entry name" value="PYP-like sensor domain (PAS domain)"/>
    <property type="match status" value="3"/>
</dbReference>
<reference evidence="6" key="1">
    <citation type="submission" date="2020-02" db="EMBL/GenBank/DDBJ databases">
        <authorList>
            <person name="Meier V. D."/>
        </authorList>
    </citation>
    <scope>NUCLEOTIDE SEQUENCE</scope>
    <source>
        <strain evidence="6">AVDCRST_MAG71</strain>
    </source>
</reference>
<evidence type="ECO:0000259" key="3">
    <source>
        <dbReference type="PROSITE" id="PS50112"/>
    </source>
</evidence>
<feature type="transmembrane region" description="Helical" evidence="2">
    <location>
        <begin position="46"/>
        <end position="66"/>
    </location>
</feature>
<comment type="cofactor">
    <cofactor evidence="1">
        <name>Mg(2+)</name>
        <dbReference type="ChEBI" id="CHEBI:18420"/>
    </cofactor>
</comment>
<evidence type="ECO:0000256" key="2">
    <source>
        <dbReference type="SAM" id="Phobius"/>
    </source>
</evidence>
<dbReference type="GO" id="GO:0003824">
    <property type="term" value="F:catalytic activity"/>
    <property type="evidence" value="ECO:0007669"/>
    <property type="project" value="UniProtKB-ARBA"/>
</dbReference>
<protein>
    <submittedName>
        <fullName evidence="6">Diguanylate cyclase/phosphodiesterase (GGDEF &amp; EAL domains) with PAS/PAC sensor(S)</fullName>
    </submittedName>
</protein>
<dbReference type="InterPro" id="IPR029787">
    <property type="entry name" value="Nucleotide_cyclase"/>
</dbReference>
<feature type="transmembrane region" description="Helical" evidence="2">
    <location>
        <begin position="72"/>
        <end position="91"/>
    </location>
</feature>
<dbReference type="Pfam" id="PF24820">
    <property type="entry name" value="Diguanyl_cycl_sensor"/>
    <property type="match status" value="1"/>
</dbReference>
<feature type="transmembrane region" description="Helical" evidence="2">
    <location>
        <begin position="145"/>
        <end position="165"/>
    </location>
</feature>
<dbReference type="InterPro" id="IPR052155">
    <property type="entry name" value="Biofilm_reg_signaling"/>
</dbReference>
<proteinExistence type="predicted"/>
<dbReference type="Pfam" id="PF00563">
    <property type="entry name" value="EAL"/>
    <property type="match status" value="1"/>
</dbReference>
<dbReference type="InterPro" id="IPR000014">
    <property type="entry name" value="PAS"/>
</dbReference>
<dbReference type="InterPro" id="IPR001633">
    <property type="entry name" value="EAL_dom"/>
</dbReference>
<dbReference type="SMART" id="SM00267">
    <property type="entry name" value="GGDEF"/>
    <property type="match status" value="1"/>
</dbReference>
<dbReference type="Gene3D" id="3.30.450.20">
    <property type="entry name" value="PAS domain"/>
    <property type="match status" value="3"/>
</dbReference>
<gene>
    <name evidence="6" type="ORF">AVDCRST_MAG71-273</name>
</gene>
<dbReference type="SUPFAM" id="SSF55073">
    <property type="entry name" value="Nucleotide cyclase"/>
    <property type="match status" value="1"/>
</dbReference>
<dbReference type="CDD" id="cd01948">
    <property type="entry name" value="EAL"/>
    <property type="match status" value="1"/>
</dbReference>
<dbReference type="NCBIfam" id="TIGR00229">
    <property type="entry name" value="sensory_box"/>
    <property type="match status" value="2"/>
</dbReference>
<dbReference type="CDD" id="cd01949">
    <property type="entry name" value="GGDEF"/>
    <property type="match status" value="1"/>
</dbReference>
<keyword evidence="2" id="KW-0472">Membrane</keyword>
<feature type="transmembrane region" description="Helical" evidence="2">
    <location>
        <begin position="14"/>
        <end position="34"/>
    </location>
</feature>
<dbReference type="CDD" id="cd00130">
    <property type="entry name" value="PAS"/>
    <property type="match status" value="2"/>
</dbReference>
<feature type="domain" description="PAS" evidence="3">
    <location>
        <begin position="390"/>
        <end position="460"/>
    </location>
</feature>
<feature type="transmembrane region" description="Helical" evidence="2">
    <location>
        <begin position="246"/>
        <end position="263"/>
    </location>
</feature>
<feature type="domain" description="PAS" evidence="3">
    <location>
        <begin position="518"/>
        <end position="591"/>
    </location>
</feature>
<dbReference type="SUPFAM" id="SSF141868">
    <property type="entry name" value="EAL domain-like"/>
    <property type="match status" value="1"/>
</dbReference>
<dbReference type="Gene3D" id="3.20.20.450">
    <property type="entry name" value="EAL domain"/>
    <property type="match status" value="1"/>
</dbReference>
<dbReference type="InterPro" id="IPR035919">
    <property type="entry name" value="EAL_sf"/>
</dbReference>
<dbReference type="FunFam" id="3.30.70.270:FF:000001">
    <property type="entry name" value="Diguanylate cyclase domain protein"/>
    <property type="match status" value="1"/>
</dbReference>
<dbReference type="AlphaFoldDB" id="A0A6J4KDZ4"/>
<feature type="transmembrane region" description="Helical" evidence="2">
    <location>
        <begin position="103"/>
        <end position="125"/>
    </location>
</feature>
<keyword evidence="2" id="KW-1133">Transmembrane helix</keyword>
<dbReference type="Pfam" id="PF08448">
    <property type="entry name" value="PAS_4"/>
    <property type="match status" value="2"/>
</dbReference>
<dbReference type="NCBIfam" id="TIGR00254">
    <property type="entry name" value="GGDEF"/>
    <property type="match status" value="1"/>
</dbReference>
<dbReference type="InterPro" id="IPR059127">
    <property type="entry name" value="Diguanyl_cycl_sensor_dom"/>
</dbReference>
<dbReference type="PANTHER" id="PTHR44757">
    <property type="entry name" value="DIGUANYLATE CYCLASE DGCP"/>
    <property type="match status" value="1"/>
</dbReference>
<dbReference type="InterPro" id="IPR013656">
    <property type="entry name" value="PAS_4"/>
</dbReference>
<sequence length="1081" mass="115469">MAHAVGVSVLWAGAFYLFPGIAGWFLAGLANALLVARMVQGTQGPVIAAATVALATVGSAAAAFLLDPRGVHAMALPIGACGVALALHLVMKRRSHLTRGEDMAVTLAAMVTALIGPAVTLAASIGATHLQPGAATSATEPASAGLGMLLGTLALLPVLILSSAAERATAAAERGRIALSSIAVLALGYALLTWLPHWMPLLAVPLWCIALLMSPLSVAVTGSFACVGVITLALLGSASTLPGMGALPVVFAVIGAVLLSVLLRQRDRTAAAARVASERLRVISERTPALIAQFGRDLRHRSANRQYQQFHGRDAAALVGRSILEVYGERAAGAMGSSVQSALAGQAQRLQVRTSADQVLDVALEPVFGPEGTVDGFELFAQDVTWRGQSERRLQALLESAHEATALLDADGCITGHNTRLATLLGVAPGALVGHALEKWIESATRTQYQALLREACEQAGTHQMGLASPAEAQRADGAAFSIELGLTRVPGEDPARIVATVRDLTPYQQAERWLADARAQSRVVLDAIGDGVVVCDAQLRVSLINPAAARMCGISEHLAVGRPLAEVVRLVEPATGNSVPSALPVALSENRVVRTRDDRALLDREGRPQPVEDSGSPIRDAHGCITGGVLLFHDVGHTRALATTLTHMAQHDALTGLPNRVLLQDRLSQALATVPRGGKGALLYLDLDFFKHINDSLGHPAGDYVLKEVASRLVAGVRDDDTVSRQGGDEFVLLLTRLADPRDAARVAEKLIRSIEEPIPFEGKDLHVSASIGIALYPQDGRDVQTVMKQADTALYCAKDAGRCRYSYFTDVMSARAEQRMRTEHDLRIALANDDFELYYQPRIRYPERSIIGLEALLRWRRPDGRIVAPQEFLEVAEQTGLIVQIDEWVVREACRQSREWQACGLPAVPIAVNVSLARFDADRLVSHVGKVLAETGADPACLEVEFIESQMFTHQERGQQVIAALKQLGVQVAVDDFGKGFSSLSYLVQYKFDTLKIDRSFIEGLPDPKHSAIVQAIVAMGHALDYHVVAEGVETEEQAGHLATFGCTQMQGYLFGRPMPAAQLAALLGHVDASNRRRA</sequence>
<feature type="transmembrane region" description="Helical" evidence="2">
    <location>
        <begin position="177"/>
        <end position="195"/>
    </location>
</feature>
<dbReference type="Gene3D" id="3.30.70.270">
    <property type="match status" value="1"/>
</dbReference>
<feature type="domain" description="EAL" evidence="4">
    <location>
        <begin position="821"/>
        <end position="1074"/>
    </location>
</feature>
<dbReference type="PANTHER" id="PTHR44757:SF4">
    <property type="entry name" value="DIGUANYLATE CYCLASE DGCE-RELATED"/>
    <property type="match status" value="1"/>
</dbReference>